<dbReference type="SUPFAM" id="SSF56112">
    <property type="entry name" value="Protein kinase-like (PK-like)"/>
    <property type="match status" value="1"/>
</dbReference>
<name>A0AAD7T4T3_9TELE</name>
<dbReference type="EC" id="2.7.11.1" evidence="2"/>
<feature type="region of interest" description="Disordered" evidence="10">
    <location>
        <begin position="1"/>
        <end position="46"/>
    </location>
</feature>
<evidence type="ECO:0000256" key="6">
    <source>
        <dbReference type="ARBA" id="ARBA00022777"/>
    </source>
</evidence>
<evidence type="ECO:0000256" key="2">
    <source>
        <dbReference type="ARBA" id="ARBA00012513"/>
    </source>
</evidence>
<dbReference type="Proteomes" id="UP001221898">
    <property type="component" value="Unassembled WGS sequence"/>
</dbReference>
<dbReference type="GO" id="GO:0007346">
    <property type="term" value="P:regulation of mitotic cell cycle"/>
    <property type="evidence" value="ECO:0007669"/>
    <property type="project" value="TreeGrafter"/>
</dbReference>
<comment type="caution">
    <text evidence="11">The sequence shown here is derived from an EMBL/GenBank/DDBJ whole genome shotgun (WGS) entry which is preliminary data.</text>
</comment>
<dbReference type="GO" id="GO:0004674">
    <property type="term" value="F:protein serine/threonine kinase activity"/>
    <property type="evidence" value="ECO:0007669"/>
    <property type="project" value="UniProtKB-KW"/>
</dbReference>
<keyword evidence="7" id="KW-0067">ATP-binding</keyword>
<protein>
    <recommendedName>
        <fullName evidence="2">non-specific serine/threonine protein kinase</fullName>
        <ecNumber evidence="2">2.7.11.1</ecNumber>
    </recommendedName>
</protein>
<feature type="region of interest" description="Disordered" evidence="10">
    <location>
        <begin position="80"/>
        <end position="117"/>
    </location>
</feature>
<evidence type="ECO:0000256" key="3">
    <source>
        <dbReference type="ARBA" id="ARBA00022527"/>
    </source>
</evidence>
<evidence type="ECO:0000256" key="9">
    <source>
        <dbReference type="ARBA" id="ARBA00048679"/>
    </source>
</evidence>
<keyword evidence="6" id="KW-0418">Kinase</keyword>
<dbReference type="PANTHER" id="PTHR22984:SF25">
    <property type="entry name" value="PROTEIN KINASE DOMAIN-CONTAINING PROTEIN"/>
    <property type="match status" value="1"/>
</dbReference>
<dbReference type="Gene3D" id="3.30.200.20">
    <property type="entry name" value="Phosphorylase Kinase, domain 1"/>
    <property type="match status" value="1"/>
</dbReference>
<proteinExistence type="predicted"/>
<dbReference type="GO" id="GO:0043657">
    <property type="term" value="C:host cell"/>
    <property type="evidence" value="ECO:0007669"/>
    <property type="project" value="UniProtKB-SubCell"/>
</dbReference>
<evidence type="ECO:0000256" key="1">
    <source>
        <dbReference type="ARBA" id="ARBA00004340"/>
    </source>
</evidence>
<comment type="subcellular location">
    <subcellularLocation>
        <location evidence="1">Host cell</location>
    </subcellularLocation>
</comment>
<dbReference type="InterPro" id="IPR051138">
    <property type="entry name" value="PIM_Ser/Thr_kinase"/>
</dbReference>
<evidence type="ECO:0000256" key="5">
    <source>
        <dbReference type="ARBA" id="ARBA00022741"/>
    </source>
</evidence>
<evidence type="ECO:0000313" key="12">
    <source>
        <dbReference type="Proteomes" id="UP001221898"/>
    </source>
</evidence>
<feature type="compositionally biased region" description="Basic and acidic residues" evidence="10">
    <location>
        <begin position="9"/>
        <end position="18"/>
    </location>
</feature>
<keyword evidence="4" id="KW-0808">Transferase</keyword>
<evidence type="ECO:0000256" key="10">
    <source>
        <dbReference type="SAM" id="MobiDB-lite"/>
    </source>
</evidence>
<organism evidence="11 12">
    <name type="scientific">Aldrovandia affinis</name>
    <dbReference type="NCBI Taxonomy" id="143900"/>
    <lineage>
        <taxon>Eukaryota</taxon>
        <taxon>Metazoa</taxon>
        <taxon>Chordata</taxon>
        <taxon>Craniata</taxon>
        <taxon>Vertebrata</taxon>
        <taxon>Euteleostomi</taxon>
        <taxon>Actinopterygii</taxon>
        <taxon>Neopterygii</taxon>
        <taxon>Teleostei</taxon>
        <taxon>Notacanthiformes</taxon>
        <taxon>Halosauridae</taxon>
        <taxon>Aldrovandia</taxon>
    </lineage>
</organism>
<evidence type="ECO:0000256" key="8">
    <source>
        <dbReference type="ARBA" id="ARBA00047899"/>
    </source>
</evidence>
<dbReference type="PANTHER" id="PTHR22984">
    <property type="entry name" value="SERINE/THREONINE-PROTEIN KINASE PIM"/>
    <property type="match status" value="1"/>
</dbReference>
<comment type="catalytic activity">
    <reaction evidence="9">
        <text>L-seryl-[protein] + ATP = O-phospho-L-seryl-[protein] + ADP + H(+)</text>
        <dbReference type="Rhea" id="RHEA:17989"/>
        <dbReference type="Rhea" id="RHEA-COMP:9863"/>
        <dbReference type="Rhea" id="RHEA-COMP:11604"/>
        <dbReference type="ChEBI" id="CHEBI:15378"/>
        <dbReference type="ChEBI" id="CHEBI:29999"/>
        <dbReference type="ChEBI" id="CHEBI:30616"/>
        <dbReference type="ChEBI" id="CHEBI:83421"/>
        <dbReference type="ChEBI" id="CHEBI:456216"/>
        <dbReference type="EC" id="2.7.11.1"/>
    </reaction>
</comment>
<sequence length="291" mass="32599">MPHIETPQEDFKRQDSIKKISPRVEPTNLSSSNRERKRKRKRSAGPICPPHCVDLTHLTCSSTDRKRQCFKNSTSPPLVALTGLSSSSNTERKRSHPLPTEGISNASIPAPQPCPHPSPSLPIPLQLASPTSRSCCWIAVLGQCSATGLQLPPSAETLEGKQHELPMEVALLHIVGRGSPAPKGIVHLLDWYRLPEEVLLVVEHAFDLFDYLLNRGVPLEEDQAKAPPSTLLDIYIEWFTENELHGEPSTMWQLGLIMYEMLHYDRPFHSPGEIVEKRLILQKELSIRTQA</sequence>
<dbReference type="GO" id="GO:0005737">
    <property type="term" value="C:cytoplasm"/>
    <property type="evidence" value="ECO:0007669"/>
    <property type="project" value="TreeGrafter"/>
</dbReference>
<dbReference type="EMBL" id="JAINUG010000013">
    <property type="protein sequence ID" value="KAJ8414452.1"/>
    <property type="molecule type" value="Genomic_DNA"/>
</dbReference>
<keyword evidence="3" id="KW-0723">Serine/threonine-protein kinase</keyword>
<evidence type="ECO:0000313" key="11">
    <source>
        <dbReference type="EMBL" id="KAJ8414452.1"/>
    </source>
</evidence>
<accession>A0AAD7T4T3</accession>
<dbReference type="GO" id="GO:0043066">
    <property type="term" value="P:negative regulation of apoptotic process"/>
    <property type="evidence" value="ECO:0007669"/>
    <property type="project" value="TreeGrafter"/>
</dbReference>
<evidence type="ECO:0000256" key="7">
    <source>
        <dbReference type="ARBA" id="ARBA00022840"/>
    </source>
</evidence>
<comment type="catalytic activity">
    <reaction evidence="8">
        <text>L-threonyl-[protein] + ATP = O-phospho-L-threonyl-[protein] + ADP + H(+)</text>
        <dbReference type="Rhea" id="RHEA:46608"/>
        <dbReference type="Rhea" id="RHEA-COMP:11060"/>
        <dbReference type="Rhea" id="RHEA-COMP:11605"/>
        <dbReference type="ChEBI" id="CHEBI:15378"/>
        <dbReference type="ChEBI" id="CHEBI:30013"/>
        <dbReference type="ChEBI" id="CHEBI:30616"/>
        <dbReference type="ChEBI" id="CHEBI:61977"/>
        <dbReference type="ChEBI" id="CHEBI:456216"/>
        <dbReference type="EC" id="2.7.11.1"/>
    </reaction>
</comment>
<keyword evidence="12" id="KW-1185">Reference proteome</keyword>
<dbReference type="GO" id="GO:0005524">
    <property type="term" value="F:ATP binding"/>
    <property type="evidence" value="ECO:0007669"/>
    <property type="project" value="UniProtKB-KW"/>
</dbReference>
<dbReference type="InterPro" id="IPR011009">
    <property type="entry name" value="Kinase-like_dom_sf"/>
</dbReference>
<reference evidence="11" key="1">
    <citation type="journal article" date="2023" name="Science">
        <title>Genome structures resolve the early diversification of teleost fishes.</title>
        <authorList>
            <person name="Parey E."/>
            <person name="Louis A."/>
            <person name="Montfort J."/>
            <person name="Bouchez O."/>
            <person name="Roques C."/>
            <person name="Iampietro C."/>
            <person name="Lluch J."/>
            <person name="Castinel A."/>
            <person name="Donnadieu C."/>
            <person name="Desvignes T."/>
            <person name="Floi Bucao C."/>
            <person name="Jouanno E."/>
            <person name="Wen M."/>
            <person name="Mejri S."/>
            <person name="Dirks R."/>
            <person name="Jansen H."/>
            <person name="Henkel C."/>
            <person name="Chen W.J."/>
            <person name="Zahm M."/>
            <person name="Cabau C."/>
            <person name="Klopp C."/>
            <person name="Thompson A.W."/>
            <person name="Robinson-Rechavi M."/>
            <person name="Braasch I."/>
            <person name="Lecointre G."/>
            <person name="Bobe J."/>
            <person name="Postlethwait J.H."/>
            <person name="Berthelot C."/>
            <person name="Roest Crollius H."/>
            <person name="Guiguen Y."/>
        </authorList>
    </citation>
    <scope>NUCLEOTIDE SEQUENCE</scope>
    <source>
        <strain evidence="11">NC1722</strain>
    </source>
</reference>
<keyword evidence="5" id="KW-0547">Nucleotide-binding</keyword>
<evidence type="ECO:0000256" key="4">
    <source>
        <dbReference type="ARBA" id="ARBA00022679"/>
    </source>
</evidence>
<gene>
    <name evidence="11" type="ORF">AAFF_G00053220</name>
</gene>
<dbReference type="AlphaFoldDB" id="A0AAD7T4T3"/>